<evidence type="ECO:0000256" key="6">
    <source>
        <dbReference type="ARBA" id="ARBA00023136"/>
    </source>
</evidence>
<comment type="caution">
    <text evidence="9">The sequence shown here is derived from an EMBL/GenBank/DDBJ whole genome shotgun (WGS) entry which is preliminary data.</text>
</comment>
<evidence type="ECO:0000256" key="5">
    <source>
        <dbReference type="ARBA" id="ARBA00022692"/>
    </source>
</evidence>
<keyword evidence="10" id="KW-1185">Reference proteome</keyword>
<dbReference type="Proteomes" id="UP001203423">
    <property type="component" value="Unassembled WGS sequence"/>
</dbReference>
<dbReference type="SUPFAM" id="SSF56954">
    <property type="entry name" value="Outer membrane efflux proteins (OEP)"/>
    <property type="match status" value="1"/>
</dbReference>
<keyword evidence="5" id="KW-0812">Transmembrane</keyword>
<dbReference type="InterPro" id="IPR058622">
    <property type="entry name" value="TolC"/>
</dbReference>
<organism evidence="9 10">
    <name type="scientific">Shewanella surugensis</name>
    <dbReference type="NCBI Taxonomy" id="212020"/>
    <lineage>
        <taxon>Bacteria</taxon>
        <taxon>Pseudomonadati</taxon>
        <taxon>Pseudomonadota</taxon>
        <taxon>Gammaproteobacteria</taxon>
        <taxon>Alteromonadales</taxon>
        <taxon>Shewanellaceae</taxon>
        <taxon>Shewanella</taxon>
    </lineage>
</organism>
<dbReference type="InterPro" id="IPR010130">
    <property type="entry name" value="T1SS_OMP_TolC"/>
</dbReference>
<dbReference type="Pfam" id="PF02321">
    <property type="entry name" value="OEP"/>
    <property type="match status" value="2"/>
</dbReference>
<dbReference type="NCBIfam" id="NF007002">
    <property type="entry name" value="PRK09465.1"/>
    <property type="match status" value="1"/>
</dbReference>
<evidence type="ECO:0000256" key="3">
    <source>
        <dbReference type="ARBA" id="ARBA00022448"/>
    </source>
</evidence>
<evidence type="ECO:0000256" key="2">
    <source>
        <dbReference type="ARBA" id="ARBA00007613"/>
    </source>
</evidence>
<keyword evidence="4" id="KW-1134">Transmembrane beta strand</keyword>
<evidence type="ECO:0000313" key="10">
    <source>
        <dbReference type="Proteomes" id="UP001203423"/>
    </source>
</evidence>
<comment type="subcellular location">
    <subcellularLocation>
        <location evidence="1">Cell outer membrane</location>
    </subcellularLocation>
</comment>
<evidence type="ECO:0000256" key="4">
    <source>
        <dbReference type="ARBA" id="ARBA00022452"/>
    </source>
</evidence>
<dbReference type="EMBL" id="JAKIKS010000087">
    <property type="protein sequence ID" value="MCL1126425.1"/>
    <property type="molecule type" value="Genomic_DNA"/>
</dbReference>
<feature type="signal peptide" evidence="8">
    <location>
        <begin position="1"/>
        <end position="23"/>
    </location>
</feature>
<dbReference type="Gene3D" id="1.20.1600.10">
    <property type="entry name" value="Outer membrane efflux proteins (OEP)"/>
    <property type="match status" value="1"/>
</dbReference>
<keyword evidence="6" id="KW-0472">Membrane</keyword>
<keyword evidence="3" id="KW-0813">Transport</keyword>
<sequence length="446" mass="48581">MKFKIRSLCIALTLAASANTVQATDLLQIYEQALTNDPATLQAKAARNSLYEQIEQSRASLLPTISGSVSYTQTRDDLNPIVSSDGSTTSGGFDLSQTLYDNSLWSTLTIAEKTATQADATYAAALQDLIIRVSSAYFDVLSAQDDYEFQGAERRAYERQLAQTKQRFAVGLSAITDVHSAQAQYDLGTASEITAENTLINSYESLRAITGIDYTNIDILDTSRFSATAVAPTNVRDWVKTSEEESLLLLSDKIGKDIAEETIAFYKSGHLPTLSLSANADRVNANTNSPYYKDPYHTSSVTVTLDVPIFSGFSVDSQVKQAQYDYVNASEVLEQTHRSVVQNVRSYFNNVNASISSIRAYEQSVISSQSALEATQAGFEVGTRTIVDVLNSTSTLYSSKSELSTARYNYINSVLALKQAAGSLNEKDLASINRGLITPPTDTSIK</sequence>
<accession>A0ABT0LFI3</accession>
<dbReference type="NCBIfam" id="TIGR01844">
    <property type="entry name" value="type_I_sec_TolC"/>
    <property type="match status" value="1"/>
</dbReference>
<dbReference type="InterPro" id="IPR003423">
    <property type="entry name" value="OMP_efflux"/>
</dbReference>
<reference evidence="9 10" key="1">
    <citation type="submission" date="2022-01" db="EMBL/GenBank/DDBJ databases">
        <title>Whole genome-based taxonomy of the Shewanellaceae.</title>
        <authorList>
            <person name="Martin-Rodriguez A.J."/>
        </authorList>
    </citation>
    <scope>NUCLEOTIDE SEQUENCE [LARGE SCALE GENOMIC DNA]</scope>
    <source>
        <strain evidence="9 10">DSM 17177</strain>
    </source>
</reference>
<proteinExistence type="inferred from homology"/>
<evidence type="ECO:0000256" key="8">
    <source>
        <dbReference type="SAM" id="SignalP"/>
    </source>
</evidence>
<evidence type="ECO:0000256" key="1">
    <source>
        <dbReference type="ARBA" id="ARBA00004442"/>
    </source>
</evidence>
<evidence type="ECO:0000256" key="7">
    <source>
        <dbReference type="ARBA" id="ARBA00023237"/>
    </source>
</evidence>
<evidence type="ECO:0000313" key="9">
    <source>
        <dbReference type="EMBL" id="MCL1126425.1"/>
    </source>
</evidence>
<dbReference type="RefSeq" id="WP_248941814.1">
    <property type="nucleotide sequence ID" value="NZ_JAKIKS010000087.1"/>
</dbReference>
<keyword evidence="7" id="KW-0998">Cell outer membrane</keyword>
<name>A0ABT0LFI3_9GAMM</name>
<dbReference type="InterPro" id="IPR051906">
    <property type="entry name" value="TolC-like"/>
</dbReference>
<feature type="chain" id="PRO_5045569079" evidence="8">
    <location>
        <begin position="24"/>
        <end position="446"/>
    </location>
</feature>
<dbReference type="PANTHER" id="PTHR30026">
    <property type="entry name" value="OUTER MEMBRANE PROTEIN TOLC"/>
    <property type="match status" value="1"/>
</dbReference>
<protein>
    <submittedName>
        <fullName evidence="9">Outer membrane channel protein TolC</fullName>
    </submittedName>
</protein>
<keyword evidence="8" id="KW-0732">Signal</keyword>
<gene>
    <name evidence="9" type="primary">tolC</name>
    <name evidence="9" type="ORF">L2764_18530</name>
</gene>
<dbReference type="PANTHER" id="PTHR30026:SF20">
    <property type="entry name" value="OUTER MEMBRANE PROTEIN TOLC"/>
    <property type="match status" value="1"/>
</dbReference>
<comment type="similarity">
    <text evidence="2">Belongs to the outer membrane factor (OMF) (TC 1.B.17) family.</text>
</comment>